<dbReference type="CDD" id="cd00838">
    <property type="entry name" value="MPP_superfamily"/>
    <property type="match status" value="1"/>
</dbReference>
<dbReference type="HOGENOM" id="CLU_046051_1_0_1"/>
<evidence type="ECO:0000259" key="1">
    <source>
        <dbReference type="Pfam" id="PF00149"/>
    </source>
</evidence>
<proteinExistence type="predicted"/>
<dbReference type="Gene3D" id="3.60.21.10">
    <property type="match status" value="1"/>
</dbReference>
<dbReference type="AlphaFoldDB" id="V4BVT0"/>
<dbReference type="InterPro" id="IPR004843">
    <property type="entry name" value="Calcineurin-like_PHP"/>
</dbReference>
<reference evidence="2 3" key="1">
    <citation type="journal article" date="2013" name="Nature">
        <title>Insights into bilaterian evolution from three spiralian genomes.</title>
        <authorList>
            <person name="Simakov O."/>
            <person name="Marletaz F."/>
            <person name="Cho S.J."/>
            <person name="Edsinger-Gonzales E."/>
            <person name="Havlak P."/>
            <person name="Hellsten U."/>
            <person name="Kuo D.H."/>
            <person name="Larsson T."/>
            <person name="Lv J."/>
            <person name="Arendt D."/>
            <person name="Savage R."/>
            <person name="Osoegawa K."/>
            <person name="de Jong P."/>
            <person name="Grimwood J."/>
            <person name="Chapman J.A."/>
            <person name="Shapiro H."/>
            <person name="Aerts A."/>
            <person name="Otillar R.P."/>
            <person name="Terry A.Y."/>
            <person name="Boore J.L."/>
            <person name="Grigoriev I.V."/>
            <person name="Lindberg D.R."/>
            <person name="Seaver E.C."/>
            <person name="Weisblat D.A."/>
            <person name="Putnam N.H."/>
            <person name="Rokhsar D.S."/>
        </authorList>
    </citation>
    <scope>NUCLEOTIDE SEQUENCE [LARGE SCALE GENOMIC DNA]</scope>
</reference>
<feature type="domain" description="Calcineurin-like phosphoesterase" evidence="1">
    <location>
        <begin position="14"/>
        <end position="109"/>
    </location>
</feature>
<sequence length="313" mass="37273">MKLSCRRIMSEIRRVFAISDLHVDYLDNREFIKTWTHLHYHNDVLIVAGDVTDSISLLKETFQQLKKMFYKVFYVTGNHELWIKRPEECKNSIVKFHEILKLCDSMGILTKAEKIQMNEKESLWICPVFSWYSDQDDDLANSLYMTATNQKADENARNLWMDNHLCIWPELDTTKSEYFQNFNKKNLPDSFDGPVITFSHFLPRKDLIFANEIEKKELKSEQERLGKDTSDGERTKVLFNFSMYAGCQRIEKQIRQIKPIIHVYGHQHRQRDRDIDGIHYVSHCLGYKRERDAGFMWGIHQWKGPKKIWPQSK</sequence>
<dbReference type="GO" id="GO:0016787">
    <property type="term" value="F:hydrolase activity"/>
    <property type="evidence" value="ECO:0007669"/>
    <property type="project" value="InterPro"/>
</dbReference>
<dbReference type="InterPro" id="IPR029052">
    <property type="entry name" value="Metallo-depent_PP-like"/>
</dbReference>
<dbReference type="SUPFAM" id="SSF56300">
    <property type="entry name" value="Metallo-dependent phosphatases"/>
    <property type="match status" value="1"/>
</dbReference>
<dbReference type="KEGG" id="lgi:LOTGIDRAFT_162173"/>
<dbReference type="Pfam" id="PF00149">
    <property type="entry name" value="Metallophos"/>
    <property type="match status" value="1"/>
</dbReference>
<dbReference type="PANTHER" id="PTHR36492:SF2">
    <property type="entry name" value="[ACYL-CARRIER-PROTEIN] PHOSPHODIESTERASE PPTH"/>
    <property type="match status" value="1"/>
</dbReference>
<protein>
    <recommendedName>
        <fullName evidence="1">Calcineurin-like phosphoesterase domain-containing protein</fullName>
    </recommendedName>
</protein>
<dbReference type="InterPro" id="IPR052963">
    <property type="entry name" value="Pantetheine_PDE"/>
</dbReference>
<evidence type="ECO:0000313" key="2">
    <source>
        <dbReference type="EMBL" id="ESO93144.1"/>
    </source>
</evidence>
<gene>
    <name evidence="2" type="ORF">LOTGIDRAFT_162173</name>
</gene>
<dbReference type="RefSeq" id="XP_009056343.1">
    <property type="nucleotide sequence ID" value="XM_009058095.1"/>
</dbReference>
<dbReference type="OrthoDB" id="550558at2759"/>
<dbReference type="GeneID" id="20238933"/>
<dbReference type="STRING" id="225164.V4BVT0"/>
<name>V4BVT0_LOTGI</name>
<dbReference type="Proteomes" id="UP000030746">
    <property type="component" value="Unassembled WGS sequence"/>
</dbReference>
<dbReference type="CTD" id="20238933"/>
<keyword evidence="3" id="KW-1185">Reference proteome</keyword>
<evidence type="ECO:0000313" key="3">
    <source>
        <dbReference type="Proteomes" id="UP000030746"/>
    </source>
</evidence>
<dbReference type="PANTHER" id="PTHR36492">
    <property type="match status" value="1"/>
</dbReference>
<organism evidence="2 3">
    <name type="scientific">Lottia gigantea</name>
    <name type="common">Giant owl limpet</name>
    <dbReference type="NCBI Taxonomy" id="225164"/>
    <lineage>
        <taxon>Eukaryota</taxon>
        <taxon>Metazoa</taxon>
        <taxon>Spiralia</taxon>
        <taxon>Lophotrochozoa</taxon>
        <taxon>Mollusca</taxon>
        <taxon>Gastropoda</taxon>
        <taxon>Patellogastropoda</taxon>
        <taxon>Lottioidea</taxon>
        <taxon>Lottiidae</taxon>
        <taxon>Lottia</taxon>
    </lineage>
</organism>
<dbReference type="OMA" id="ENGRYMD"/>
<dbReference type="EMBL" id="KB201977">
    <property type="protein sequence ID" value="ESO93144.1"/>
    <property type="molecule type" value="Genomic_DNA"/>
</dbReference>
<accession>V4BVT0</accession>